<dbReference type="PANTHER" id="PTHR35400">
    <property type="entry name" value="SLR1083 PROTEIN"/>
    <property type="match status" value="1"/>
</dbReference>
<evidence type="ECO:0000259" key="1">
    <source>
        <dbReference type="Pfam" id="PF05685"/>
    </source>
</evidence>
<keyword evidence="2" id="KW-0378">Hydrolase</keyword>
<sequence length="184" mass="20849">MTPSRAVPTEAWTVEDLDDLPDDGYRYEIFDGSLLVSPPAAMPHIASTVWLRDILHDQAPRHFRLIEGAGVFANARNFYIPDLVVVHGEVLKSRERGIRPADVLLAIEVVSPSNPSNDLFIKRKAYAQFNIPEYWIVDRRDESLSVLQLTEQSEYRVAAKVHPGSQWRAEEPFPLVVDPADLFN</sequence>
<dbReference type="Pfam" id="PF05685">
    <property type="entry name" value="Uma2"/>
    <property type="match status" value="1"/>
</dbReference>
<dbReference type="RefSeq" id="WP_245870999.1">
    <property type="nucleotide sequence ID" value="NZ_FZPH01000006.1"/>
</dbReference>
<reference evidence="2 3" key="1">
    <citation type="submission" date="2017-06" db="EMBL/GenBank/DDBJ databases">
        <authorList>
            <person name="Kim H.J."/>
            <person name="Triplett B.A."/>
        </authorList>
    </citation>
    <scope>NUCLEOTIDE SEQUENCE [LARGE SCALE GENOMIC DNA]</scope>
    <source>
        <strain evidence="2 3">CGMCC 4.5593</strain>
    </source>
</reference>
<dbReference type="InterPro" id="IPR012296">
    <property type="entry name" value="Nuclease_put_TT1808"/>
</dbReference>
<gene>
    <name evidence="2" type="ORF">SAMN05421812_106174</name>
</gene>
<dbReference type="SUPFAM" id="SSF52980">
    <property type="entry name" value="Restriction endonuclease-like"/>
    <property type="match status" value="1"/>
</dbReference>
<dbReference type="Proteomes" id="UP000198362">
    <property type="component" value="Unassembled WGS sequence"/>
</dbReference>
<dbReference type="InterPro" id="IPR011335">
    <property type="entry name" value="Restrct_endonuc-II-like"/>
</dbReference>
<dbReference type="InterPro" id="IPR008538">
    <property type="entry name" value="Uma2"/>
</dbReference>
<name>A0A239MS22_9ACTN</name>
<dbReference type="EMBL" id="FZPH01000006">
    <property type="protein sequence ID" value="SNT44942.1"/>
    <property type="molecule type" value="Genomic_DNA"/>
</dbReference>
<dbReference type="PANTHER" id="PTHR35400:SF3">
    <property type="entry name" value="SLL1072 PROTEIN"/>
    <property type="match status" value="1"/>
</dbReference>
<keyword evidence="3" id="KW-1185">Reference proteome</keyword>
<dbReference type="GO" id="GO:0004519">
    <property type="term" value="F:endonuclease activity"/>
    <property type="evidence" value="ECO:0007669"/>
    <property type="project" value="UniProtKB-KW"/>
</dbReference>
<evidence type="ECO:0000313" key="3">
    <source>
        <dbReference type="Proteomes" id="UP000198362"/>
    </source>
</evidence>
<evidence type="ECO:0000313" key="2">
    <source>
        <dbReference type="EMBL" id="SNT44942.1"/>
    </source>
</evidence>
<accession>A0A239MS22</accession>
<keyword evidence="2" id="KW-0255">Endonuclease</keyword>
<keyword evidence="2" id="KW-0540">Nuclease</keyword>
<organism evidence="2 3">
    <name type="scientific">Asanoa hainanensis</name>
    <dbReference type="NCBI Taxonomy" id="560556"/>
    <lineage>
        <taxon>Bacteria</taxon>
        <taxon>Bacillati</taxon>
        <taxon>Actinomycetota</taxon>
        <taxon>Actinomycetes</taxon>
        <taxon>Micromonosporales</taxon>
        <taxon>Micromonosporaceae</taxon>
        <taxon>Asanoa</taxon>
    </lineage>
</organism>
<protein>
    <submittedName>
        <fullName evidence="2">Endonuclease, Uma2 family (Restriction endonuclease fold)</fullName>
    </submittedName>
</protein>
<dbReference type="CDD" id="cd06260">
    <property type="entry name" value="DUF820-like"/>
    <property type="match status" value="1"/>
</dbReference>
<dbReference type="AlphaFoldDB" id="A0A239MS22"/>
<proteinExistence type="predicted"/>
<dbReference type="Gene3D" id="3.90.1570.10">
    <property type="entry name" value="tt1808, chain A"/>
    <property type="match status" value="1"/>
</dbReference>
<feature type="domain" description="Putative restriction endonuclease" evidence="1">
    <location>
        <begin position="14"/>
        <end position="174"/>
    </location>
</feature>